<evidence type="ECO:0000256" key="1">
    <source>
        <dbReference type="ARBA" id="ARBA00004123"/>
    </source>
</evidence>
<comment type="caution">
    <text evidence="7">The sequence shown here is derived from an EMBL/GenBank/DDBJ whole genome shotgun (WGS) entry which is preliminary data.</text>
</comment>
<sequence length="252" mass="28945">MDNFEDEYKNYWETNMFLQSEELDMSYLDEAAISGYYDSSSPDGTQSSVASKNIESERNRRKKLNERLYALRSVVPNITKMDKASIIKDAIEYIQTLHDEERRLQAEIRELETGRTSDGSFYNYYDHQLEDTTFCSSKSKRTRILENSYDSAGSTFVMPSPIELLELRVSNMGEKTIVVSLTCSKRRDTMVKLCEIFESLNLKIITANITVFSGKLLKTVFLEADEEEKEILRLRIKEAIAALNGPDSPMSI</sequence>
<keyword evidence="3" id="KW-0804">Transcription</keyword>
<evidence type="ECO:0000256" key="4">
    <source>
        <dbReference type="ARBA" id="ARBA00023242"/>
    </source>
</evidence>
<keyword evidence="8" id="KW-1185">Reference proteome</keyword>
<keyword evidence="4" id="KW-0539">Nucleus</keyword>
<proteinExistence type="predicted"/>
<dbReference type="PANTHER" id="PTHR31945">
    <property type="entry name" value="TRANSCRIPTION FACTOR SCREAM2-RELATED"/>
    <property type="match status" value="1"/>
</dbReference>
<evidence type="ECO:0000256" key="3">
    <source>
        <dbReference type="ARBA" id="ARBA00023163"/>
    </source>
</evidence>
<protein>
    <recommendedName>
        <fullName evidence="6">BHLH domain-containing protein</fullName>
    </recommendedName>
</protein>
<dbReference type="InterPro" id="IPR051358">
    <property type="entry name" value="TF_AMS/ICE1/BHLH6-like"/>
</dbReference>
<dbReference type="PANTHER" id="PTHR31945:SF26">
    <property type="entry name" value="TRANSCRIPTION FACTOR BHLH35"/>
    <property type="match status" value="1"/>
</dbReference>
<dbReference type="SMART" id="SM00353">
    <property type="entry name" value="HLH"/>
    <property type="match status" value="1"/>
</dbReference>
<dbReference type="InterPro" id="IPR036638">
    <property type="entry name" value="HLH_DNA-bd_sf"/>
</dbReference>
<evidence type="ECO:0000256" key="2">
    <source>
        <dbReference type="ARBA" id="ARBA00023015"/>
    </source>
</evidence>
<feature type="domain" description="BHLH" evidence="6">
    <location>
        <begin position="48"/>
        <end position="97"/>
    </location>
</feature>
<dbReference type="Pfam" id="PF00010">
    <property type="entry name" value="HLH"/>
    <property type="match status" value="1"/>
</dbReference>
<feature type="region of interest" description="Disordered" evidence="5">
    <location>
        <begin position="38"/>
        <end position="57"/>
    </location>
</feature>
<dbReference type="EMBL" id="JABTTQ020000360">
    <property type="protein sequence ID" value="KAK6139799.1"/>
    <property type="molecule type" value="Genomic_DNA"/>
</dbReference>
<reference evidence="7 8" key="1">
    <citation type="journal article" date="2021" name="Comput. Struct. Biotechnol. J.">
        <title>De novo genome assembly of the potent medicinal plant Rehmannia glutinosa using nanopore technology.</title>
        <authorList>
            <person name="Ma L."/>
            <person name="Dong C."/>
            <person name="Song C."/>
            <person name="Wang X."/>
            <person name="Zheng X."/>
            <person name="Niu Y."/>
            <person name="Chen S."/>
            <person name="Feng W."/>
        </authorList>
    </citation>
    <scope>NUCLEOTIDE SEQUENCE [LARGE SCALE GENOMIC DNA]</scope>
    <source>
        <strain evidence="7">DH-2019</strain>
    </source>
</reference>
<dbReference type="InterPro" id="IPR011598">
    <property type="entry name" value="bHLH_dom"/>
</dbReference>
<dbReference type="Gene3D" id="4.10.280.10">
    <property type="entry name" value="Helix-loop-helix DNA-binding domain"/>
    <property type="match status" value="1"/>
</dbReference>
<dbReference type="Pfam" id="PF22754">
    <property type="entry name" value="bHLH-TF_ACT-like_plant"/>
    <property type="match status" value="1"/>
</dbReference>
<gene>
    <name evidence="7" type="ORF">DH2020_026475</name>
</gene>
<evidence type="ECO:0000313" key="8">
    <source>
        <dbReference type="Proteomes" id="UP001318860"/>
    </source>
</evidence>
<evidence type="ECO:0000256" key="5">
    <source>
        <dbReference type="SAM" id="MobiDB-lite"/>
    </source>
</evidence>
<name>A0ABR0W0F5_REHGL</name>
<dbReference type="SUPFAM" id="SSF47459">
    <property type="entry name" value="HLH, helix-loop-helix DNA-binding domain"/>
    <property type="match status" value="1"/>
</dbReference>
<feature type="compositionally biased region" description="Polar residues" evidence="5">
    <location>
        <begin position="38"/>
        <end position="53"/>
    </location>
</feature>
<keyword evidence="2" id="KW-0805">Transcription regulation</keyword>
<accession>A0ABR0W0F5</accession>
<evidence type="ECO:0000313" key="7">
    <source>
        <dbReference type="EMBL" id="KAK6139799.1"/>
    </source>
</evidence>
<dbReference type="PROSITE" id="PS50888">
    <property type="entry name" value="BHLH"/>
    <property type="match status" value="1"/>
</dbReference>
<comment type="subcellular location">
    <subcellularLocation>
        <location evidence="1">Nucleus</location>
    </subcellularLocation>
</comment>
<organism evidence="7 8">
    <name type="scientific">Rehmannia glutinosa</name>
    <name type="common">Chinese foxglove</name>
    <dbReference type="NCBI Taxonomy" id="99300"/>
    <lineage>
        <taxon>Eukaryota</taxon>
        <taxon>Viridiplantae</taxon>
        <taxon>Streptophyta</taxon>
        <taxon>Embryophyta</taxon>
        <taxon>Tracheophyta</taxon>
        <taxon>Spermatophyta</taxon>
        <taxon>Magnoliopsida</taxon>
        <taxon>eudicotyledons</taxon>
        <taxon>Gunneridae</taxon>
        <taxon>Pentapetalae</taxon>
        <taxon>asterids</taxon>
        <taxon>lamiids</taxon>
        <taxon>Lamiales</taxon>
        <taxon>Orobanchaceae</taxon>
        <taxon>Rehmannieae</taxon>
        <taxon>Rehmannia</taxon>
    </lineage>
</organism>
<dbReference type="Proteomes" id="UP001318860">
    <property type="component" value="Unassembled WGS sequence"/>
</dbReference>
<evidence type="ECO:0000259" key="6">
    <source>
        <dbReference type="PROSITE" id="PS50888"/>
    </source>
</evidence>
<dbReference type="InterPro" id="IPR054502">
    <property type="entry name" value="bHLH-TF_ACT-like_plant"/>
</dbReference>